<evidence type="ECO:0000259" key="4">
    <source>
        <dbReference type="Pfam" id="PF08125"/>
    </source>
</evidence>
<keyword evidence="1" id="KW-0560">Oxidoreductase</keyword>
<dbReference type="Gene3D" id="1.10.1040.10">
    <property type="entry name" value="N-(1-d-carboxylethyl)-l-norvaline Dehydrogenase, domain 2"/>
    <property type="match status" value="1"/>
</dbReference>
<dbReference type="PANTHER" id="PTHR43362:SF1">
    <property type="entry name" value="MANNITOL DEHYDROGENASE 2-RELATED"/>
    <property type="match status" value="1"/>
</dbReference>
<evidence type="ECO:0000313" key="6">
    <source>
        <dbReference type="Proteomes" id="UP000293874"/>
    </source>
</evidence>
<dbReference type="RefSeq" id="WP_130544514.1">
    <property type="nucleotide sequence ID" value="NZ_CP042431.1"/>
</dbReference>
<dbReference type="PROSITE" id="PS00974">
    <property type="entry name" value="MANNITOL_DHGENASE"/>
    <property type="match status" value="1"/>
</dbReference>
<dbReference type="InterPro" id="IPR050988">
    <property type="entry name" value="Mannitol_DH/Oxidoreductase"/>
</dbReference>
<dbReference type="Gene3D" id="3.40.50.720">
    <property type="entry name" value="NAD(P)-binding Rossmann-like Domain"/>
    <property type="match status" value="1"/>
</dbReference>
<dbReference type="GO" id="GO:0019594">
    <property type="term" value="P:mannitol metabolic process"/>
    <property type="evidence" value="ECO:0007669"/>
    <property type="project" value="InterPro"/>
</dbReference>
<sequence length="492" mass="54314">MYLNKETVTKLPDTIKKNKAVQRPPAAVMHFGVGGFHRSHQAYALQQLLQLDPVKYAEWSICGICIMPSDKAFVERVKQQDLLYSLRICASGTKEEVMVVDAITELLFGPEQQNEIIHRIAAASTKLISFTITEGGYNIDEASGAFNLQQAEILNDLQPANAAKTVFGFLARGLQKRMSSDGGPITLLSCDNIQGNGDVLKLALYSFVNAYDASLITYLDQQVSFPNCMVDRITPVTTAADRALLETAYGYKDDCLVVCEPFFQWVIEKEKNVQLPPLELVGVDLVEDVKAYESMKLRILNGGHSLTGLTGKAMGYQFIHDAVQDPTIAVLFDLYNVKEVHPSLEPLPGVDYAAYAAKVKSRFANALINDSTDRIISGSTAKIPKFVLPVIQHQVSKGIKPVTGALIVAAWWHYLDTQIGSGTAIDDPAAPEWKQLFRENADDTLSAFLGKQDLFGELSLNTLFCEQVQLFAALIRKHDMLYACEQAIKSLQ</sequence>
<gene>
    <name evidence="5" type="ORF">EV199_6043</name>
</gene>
<dbReference type="InterPro" id="IPR000669">
    <property type="entry name" value="Mannitol_DH"/>
</dbReference>
<evidence type="ECO:0000256" key="2">
    <source>
        <dbReference type="ARBA" id="ARBA00023027"/>
    </source>
</evidence>
<dbReference type="PANTHER" id="PTHR43362">
    <property type="entry name" value="MANNITOL DEHYDROGENASE DSF1-RELATED"/>
    <property type="match status" value="1"/>
</dbReference>
<dbReference type="SUPFAM" id="SSF51735">
    <property type="entry name" value="NAD(P)-binding Rossmann-fold domains"/>
    <property type="match status" value="1"/>
</dbReference>
<accession>A0A4Q7M9R2</accession>
<reference evidence="5 6" key="1">
    <citation type="submission" date="2019-02" db="EMBL/GenBank/DDBJ databases">
        <title>Genomic Encyclopedia of Type Strains, Phase IV (KMG-IV): sequencing the most valuable type-strain genomes for metagenomic binning, comparative biology and taxonomic classification.</title>
        <authorList>
            <person name="Goeker M."/>
        </authorList>
    </citation>
    <scope>NUCLEOTIDE SEQUENCE [LARGE SCALE GENOMIC DNA]</scope>
    <source>
        <strain evidence="5 6">DSM 18116</strain>
    </source>
</reference>
<dbReference type="GO" id="GO:0016616">
    <property type="term" value="F:oxidoreductase activity, acting on the CH-OH group of donors, NAD or NADP as acceptor"/>
    <property type="evidence" value="ECO:0007669"/>
    <property type="project" value="TreeGrafter"/>
</dbReference>
<feature type="domain" description="Mannitol dehydrogenase N-terminal" evidence="3">
    <location>
        <begin position="28"/>
        <end position="272"/>
    </location>
</feature>
<dbReference type="Proteomes" id="UP000293874">
    <property type="component" value="Unassembled WGS sequence"/>
</dbReference>
<dbReference type="OrthoDB" id="9768714at2"/>
<name>A0A4Q7M9R2_9BACT</name>
<keyword evidence="2" id="KW-0520">NAD</keyword>
<dbReference type="SUPFAM" id="SSF48179">
    <property type="entry name" value="6-phosphogluconate dehydrogenase C-terminal domain-like"/>
    <property type="match status" value="1"/>
</dbReference>
<protein>
    <submittedName>
        <fullName evidence="5">Mannitol 2-dehydrogenase</fullName>
    </submittedName>
</protein>
<comment type="caution">
    <text evidence="5">The sequence shown here is derived from an EMBL/GenBank/DDBJ whole genome shotgun (WGS) entry which is preliminary data.</text>
</comment>
<evidence type="ECO:0000259" key="3">
    <source>
        <dbReference type="Pfam" id="PF01232"/>
    </source>
</evidence>
<dbReference type="InterPro" id="IPR013131">
    <property type="entry name" value="Mannitol_DH_N"/>
</dbReference>
<keyword evidence="6" id="KW-1185">Reference proteome</keyword>
<organism evidence="5 6">
    <name type="scientific">Pseudobacter ginsenosidimutans</name>
    <dbReference type="NCBI Taxonomy" id="661488"/>
    <lineage>
        <taxon>Bacteria</taxon>
        <taxon>Pseudomonadati</taxon>
        <taxon>Bacteroidota</taxon>
        <taxon>Chitinophagia</taxon>
        <taxon>Chitinophagales</taxon>
        <taxon>Chitinophagaceae</taxon>
        <taxon>Pseudobacter</taxon>
    </lineage>
</organism>
<dbReference type="InterPro" id="IPR036291">
    <property type="entry name" value="NAD(P)-bd_dom_sf"/>
</dbReference>
<dbReference type="EMBL" id="SGXA01000007">
    <property type="protein sequence ID" value="RZS63943.1"/>
    <property type="molecule type" value="Genomic_DNA"/>
</dbReference>
<dbReference type="AlphaFoldDB" id="A0A4Q7M9R2"/>
<feature type="domain" description="Mannitol dehydrogenase C-terminal" evidence="4">
    <location>
        <begin position="288"/>
        <end position="469"/>
    </location>
</feature>
<dbReference type="PRINTS" id="PR00084">
    <property type="entry name" value="MTLDHDRGNASE"/>
</dbReference>
<dbReference type="InterPro" id="IPR013328">
    <property type="entry name" value="6PGD_dom2"/>
</dbReference>
<proteinExistence type="predicted"/>
<dbReference type="InterPro" id="IPR023027">
    <property type="entry name" value="Mannitol_DH_CS"/>
</dbReference>
<evidence type="ECO:0000313" key="5">
    <source>
        <dbReference type="EMBL" id="RZS63943.1"/>
    </source>
</evidence>
<dbReference type="InterPro" id="IPR008927">
    <property type="entry name" value="6-PGluconate_DH-like_C_sf"/>
</dbReference>
<evidence type="ECO:0000256" key="1">
    <source>
        <dbReference type="ARBA" id="ARBA00023002"/>
    </source>
</evidence>
<dbReference type="Pfam" id="PF01232">
    <property type="entry name" value="Mannitol_dh"/>
    <property type="match status" value="1"/>
</dbReference>
<dbReference type="InterPro" id="IPR013118">
    <property type="entry name" value="Mannitol_DH_C"/>
</dbReference>
<dbReference type="Pfam" id="PF08125">
    <property type="entry name" value="Mannitol_dh_C"/>
    <property type="match status" value="1"/>
</dbReference>